<dbReference type="Proteomes" id="UP000023152">
    <property type="component" value="Unassembled WGS sequence"/>
</dbReference>
<sequence>KKKKKFKAVRFSKIMQGAQVLKQLCMENASTPFEEVVQSNIYTMVNLKLNNHEIRAAANWVASSPHSIPDVSTNDTVIRTISDMMHSPSVNGAKLLNSSKSSNRVTHKSAQESLLDTQKTDEVERTTSLEEKKVLQPNMVRDQIRAQLQQLKKDEAARKQMQSQTIMLNPTDSETQLDFGHVPKYASAHMMESQSNRSLSDQNHQHPLTLSLAFVQNASNIEIVPSPTPLSHEYNDTVPTIVMKANSTILVQPYDEYDVTEYKSPMLKF</sequence>
<evidence type="ECO:0000313" key="3">
    <source>
        <dbReference type="Proteomes" id="UP000023152"/>
    </source>
</evidence>
<reference evidence="2 3" key="1">
    <citation type="journal article" date="2013" name="Curr. Biol.">
        <title>The Genome of the Foraminiferan Reticulomyxa filosa.</title>
        <authorList>
            <person name="Glockner G."/>
            <person name="Hulsmann N."/>
            <person name="Schleicher M."/>
            <person name="Noegel A.A."/>
            <person name="Eichinger L."/>
            <person name="Gallinger C."/>
            <person name="Pawlowski J."/>
            <person name="Sierra R."/>
            <person name="Euteneuer U."/>
            <person name="Pillet L."/>
            <person name="Moustafa A."/>
            <person name="Platzer M."/>
            <person name="Groth M."/>
            <person name="Szafranski K."/>
            <person name="Schliwa M."/>
        </authorList>
    </citation>
    <scope>NUCLEOTIDE SEQUENCE [LARGE SCALE GENOMIC DNA]</scope>
</reference>
<name>X6N7A5_RETFI</name>
<comment type="caution">
    <text evidence="2">The sequence shown here is derived from an EMBL/GenBank/DDBJ whole genome shotgun (WGS) entry which is preliminary data.</text>
</comment>
<keyword evidence="3" id="KW-1185">Reference proteome</keyword>
<protein>
    <submittedName>
        <fullName evidence="2">Uncharacterized protein</fullName>
    </submittedName>
</protein>
<feature type="non-terminal residue" evidence="2">
    <location>
        <position position="1"/>
    </location>
</feature>
<accession>X6N7A5</accession>
<organism evidence="2 3">
    <name type="scientific">Reticulomyxa filosa</name>
    <dbReference type="NCBI Taxonomy" id="46433"/>
    <lineage>
        <taxon>Eukaryota</taxon>
        <taxon>Sar</taxon>
        <taxon>Rhizaria</taxon>
        <taxon>Retaria</taxon>
        <taxon>Foraminifera</taxon>
        <taxon>Monothalamids</taxon>
        <taxon>Reticulomyxidae</taxon>
        <taxon>Reticulomyxa</taxon>
    </lineage>
</organism>
<proteinExistence type="predicted"/>
<evidence type="ECO:0000256" key="1">
    <source>
        <dbReference type="SAM" id="MobiDB-lite"/>
    </source>
</evidence>
<evidence type="ECO:0000313" key="2">
    <source>
        <dbReference type="EMBL" id="ETO21639.1"/>
    </source>
</evidence>
<feature type="non-terminal residue" evidence="2">
    <location>
        <position position="269"/>
    </location>
</feature>
<dbReference type="AlphaFoldDB" id="X6N7A5"/>
<dbReference type="EMBL" id="ASPP01011430">
    <property type="protein sequence ID" value="ETO21639.1"/>
    <property type="molecule type" value="Genomic_DNA"/>
</dbReference>
<feature type="region of interest" description="Disordered" evidence="1">
    <location>
        <begin position="96"/>
        <end position="126"/>
    </location>
</feature>
<gene>
    <name evidence="2" type="ORF">RFI_15564</name>
</gene>